<dbReference type="EMBL" id="CP109546">
    <property type="protein sequence ID" value="WTZ12852.1"/>
    <property type="molecule type" value="Genomic_DNA"/>
</dbReference>
<organism evidence="3">
    <name type="scientific">Streptomyces sp. NBC_01393</name>
    <dbReference type="NCBI Taxonomy" id="2903851"/>
    <lineage>
        <taxon>Bacteria</taxon>
        <taxon>Bacillati</taxon>
        <taxon>Actinomycetota</taxon>
        <taxon>Actinomycetes</taxon>
        <taxon>Kitasatosporales</taxon>
        <taxon>Streptomycetaceae</taxon>
        <taxon>Streptomyces</taxon>
    </lineage>
</organism>
<dbReference type="InterPro" id="IPR000326">
    <property type="entry name" value="PAP2/HPO"/>
</dbReference>
<feature type="region of interest" description="Disordered" evidence="1">
    <location>
        <begin position="30"/>
        <end position="56"/>
    </location>
</feature>
<dbReference type="InterPro" id="IPR036938">
    <property type="entry name" value="PAP2/HPO_sf"/>
</dbReference>
<evidence type="ECO:0000259" key="2">
    <source>
        <dbReference type="Pfam" id="PF01569"/>
    </source>
</evidence>
<feature type="domain" description="Phosphatidic acid phosphatase type 2/haloperoxidase" evidence="2">
    <location>
        <begin position="12"/>
        <end position="66"/>
    </location>
</feature>
<dbReference type="CDD" id="cd01610">
    <property type="entry name" value="PAP2_like"/>
    <property type="match status" value="1"/>
</dbReference>
<evidence type="ECO:0000313" key="3">
    <source>
        <dbReference type="EMBL" id="WTZ12852.1"/>
    </source>
</evidence>
<dbReference type="Pfam" id="PF01569">
    <property type="entry name" value="PAP2"/>
    <property type="match status" value="1"/>
</dbReference>
<dbReference type="AlphaFoldDB" id="A0AAU3I599"/>
<proteinExistence type="predicted"/>
<protein>
    <submittedName>
        <fullName evidence="3">Phosphatase PAP2 family protein</fullName>
    </submittedName>
</protein>
<accession>A0AAU3I599</accession>
<name>A0AAU3I599_9ACTN</name>
<sequence length="75" mass="8216">MRTKVRSFGSGALAVAEWVSNGVCKQLVDQPRPSKEWIEHDEAEDRPDSSFPSGHTPAVVAFSAAVTPRCHWPTP</sequence>
<dbReference type="SUPFAM" id="SSF48317">
    <property type="entry name" value="Acid phosphatase/Vanadium-dependent haloperoxidase"/>
    <property type="match status" value="1"/>
</dbReference>
<reference evidence="3" key="1">
    <citation type="submission" date="2022-10" db="EMBL/GenBank/DDBJ databases">
        <title>The complete genomes of actinobacterial strains from the NBC collection.</title>
        <authorList>
            <person name="Joergensen T.S."/>
            <person name="Alvarez Arevalo M."/>
            <person name="Sterndorff E.B."/>
            <person name="Faurdal D."/>
            <person name="Vuksanovic O."/>
            <person name="Mourched A.-S."/>
            <person name="Charusanti P."/>
            <person name="Shaw S."/>
            <person name="Blin K."/>
            <person name="Weber T."/>
        </authorList>
    </citation>
    <scope>NUCLEOTIDE SEQUENCE</scope>
    <source>
        <strain evidence="3">NBC_01393</strain>
    </source>
</reference>
<evidence type="ECO:0000256" key="1">
    <source>
        <dbReference type="SAM" id="MobiDB-lite"/>
    </source>
</evidence>
<gene>
    <name evidence="3" type="ORF">OG699_35730</name>
</gene>